<evidence type="ECO:0000256" key="7">
    <source>
        <dbReference type="ARBA" id="ARBA00023136"/>
    </source>
</evidence>
<feature type="domain" description="Major facilitator superfamily (MFS) profile" evidence="9">
    <location>
        <begin position="167"/>
        <end position="384"/>
    </location>
</feature>
<feature type="transmembrane region" description="Helical" evidence="8">
    <location>
        <begin position="240"/>
        <end position="260"/>
    </location>
</feature>
<feature type="transmembrane region" description="Helical" evidence="8">
    <location>
        <begin position="72"/>
        <end position="89"/>
    </location>
</feature>
<evidence type="ECO:0000256" key="3">
    <source>
        <dbReference type="ARBA" id="ARBA00022475"/>
    </source>
</evidence>
<proteinExistence type="predicted"/>
<dbReference type="GO" id="GO:0030395">
    <property type="term" value="F:lactose binding"/>
    <property type="evidence" value="ECO:0007669"/>
    <property type="project" value="TreeGrafter"/>
</dbReference>
<evidence type="ECO:0000256" key="6">
    <source>
        <dbReference type="ARBA" id="ARBA00022989"/>
    </source>
</evidence>
<keyword evidence="7 8" id="KW-0472">Membrane</keyword>
<feature type="transmembrane region" description="Helical" evidence="8">
    <location>
        <begin position="132"/>
        <end position="151"/>
    </location>
</feature>
<accession>A0A1H7H3U0</accession>
<dbReference type="GO" id="GO:0005886">
    <property type="term" value="C:plasma membrane"/>
    <property type="evidence" value="ECO:0007669"/>
    <property type="project" value="UniProtKB-SubCell"/>
</dbReference>
<keyword evidence="2" id="KW-0813">Transport</keyword>
<feature type="transmembrane region" description="Helical" evidence="8">
    <location>
        <begin position="157"/>
        <end position="180"/>
    </location>
</feature>
<dbReference type="Proteomes" id="UP000185766">
    <property type="component" value="Unassembled WGS sequence"/>
</dbReference>
<feature type="transmembrane region" description="Helical" evidence="8">
    <location>
        <begin position="267"/>
        <end position="284"/>
    </location>
</feature>
<evidence type="ECO:0000259" key="9">
    <source>
        <dbReference type="PROSITE" id="PS50850"/>
    </source>
</evidence>
<dbReference type="InterPro" id="IPR026032">
    <property type="entry name" value="HcaT-like"/>
</dbReference>
<feature type="transmembrane region" description="Helical" evidence="8">
    <location>
        <begin position="357"/>
        <end position="378"/>
    </location>
</feature>
<gene>
    <name evidence="10" type="ORF">SAMN05216214_102241</name>
</gene>
<sequence length="384" mass="42422">MASVPYWRLSNFYFWYFSLLGASAPFWPLFLERLGLSPARIGELIAIPMLMRVLAPNLWAALADYRGERLRILRLGSVCTLLFFAGVFIDQSFWVLALVMALHSFFWHAVLPQAEVITLHHLAERGADYSKVRLWGSVGFIVVVVGFGGLFEYIPVLYLPHLMAAIMLMIILAGWLLPALPPAVDSAPLAKGTLRGLLRQPAILAFYACCLLMLASHGPYYTFFSVYLQTLDYSRTAIGLLWALGVVAEIAVFLVMARLLPRFGLRRVLLGSLVLAVLRWIMIAEWADHILWLLLAQCLHAATFGTFHAAAVAFIQQHFPLQRQSTGQALYSTLGGAGGALGALLSGYAWGSLGASTTYWGAAGIALLGVLIAARWLYPRVEHR</sequence>
<evidence type="ECO:0000256" key="4">
    <source>
        <dbReference type="ARBA" id="ARBA00022519"/>
    </source>
</evidence>
<dbReference type="NCBIfam" id="NF037955">
    <property type="entry name" value="mfs"/>
    <property type="match status" value="1"/>
</dbReference>
<feature type="transmembrane region" description="Helical" evidence="8">
    <location>
        <begin position="290"/>
        <end position="315"/>
    </location>
</feature>
<feature type="transmembrane region" description="Helical" evidence="8">
    <location>
        <begin position="12"/>
        <end position="29"/>
    </location>
</feature>
<evidence type="ECO:0000256" key="2">
    <source>
        <dbReference type="ARBA" id="ARBA00022448"/>
    </source>
</evidence>
<dbReference type="InterPro" id="IPR020846">
    <property type="entry name" value="MFS_dom"/>
</dbReference>
<dbReference type="InterPro" id="IPR024989">
    <property type="entry name" value="MFS_assoc_dom"/>
</dbReference>
<feature type="transmembrane region" description="Helical" evidence="8">
    <location>
        <begin position="41"/>
        <end position="60"/>
    </location>
</feature>
<dbReference type="EMBL" id="FOAS01000002">
    <property type="protein sequence ID" value="SEK43630.1"/>
    <property type="molecule type" value="Genomic_DNA"/>
</dbReference>
<name>A0A1H7H3U0_9GAMM</name>
<evidence type="ECO:0000313" key="10">
    <source>
        <dbReference type="EMBL" id="SEK43630.1"/>
    </source>
</evidence>
<dbReference type="STRING" id="1429083.GCA_001885685_01911"/>
<keyword evidence="11" id="KW-1185">Reference proteome</keyword>
<keyword evidence="4" id="KW-0997">Cell inner membrane</keyword>
<dbReference type="RefSeq" id="WP_074864853.1">
    <property type="nucleotide sequence ID" value="NZ_FOAS01000002.1"/>
</dbReference>
<dbReference type="AlphaFoldDB" id="A0A1H7H3U0"/>
<keyword evidence="3" id="KW-1003">Cell membrane</keyword>
<keyword evidence="6 8" id="KW-1133">Transmembrane helix</keyword>
<evidence type="ECO:0000256" key="8">
    <source>
        <dbReference type="SAM" id="Phobius"/>
    </source>
</evidence>
<feature type="transmembrane region" description="Helical" evidence="8">
    <location>
        <begin position="95"/>
        <end position="111"/>
    </location>
</feature>
<dbReference type="Gene3D" id="1.20.1250.20">
    <property type="entry name" value="MFS general substrate transporter like domains"/>
    <property type="match status" value="2"/>
</dbReference>
<protein>
    <submittedName>
        <fullName evidence="10">MFS transporter, PPP family, 3-phenylpropionic acid transporter</fullName>
    </submittedName>
</protein>
<dbReference type="InterPro" id="IPR036259">
    <property type="entry name" value="MFS_trans_sf"/>
</dbReference>
<dbReference type="PIRSF" id="PIRSF004925">
    <property type="entry name" value="HcaT"/>
    <property type="match status" value="1"/>
</dbReference>
<evidence type="ECO:0000256" key="5">
    <source>
        <dbReference type="ARBA" id="ARBA00022692"/>
    </source>
</evidence>
<dbReference type="SUPFAM" id="SSF103473">
    <property type="entry name" value="MFS general substrate transporter"/>
    <property type="match status" value="1"/>
</dbReference>
<reference evidence="10 11" key="1">
    <citation type="submission" date="2016-10" db="EMBL/GenBank/DDBJ databases">
        <authorList>
            <person name="de Groot N.N."/>
        </authorList>
    </citation>
    <scope>NUCLEOTIDE SEQUENCE [LARGE SCALE GENOMIC DNA]</scope>
    <source>
        <strain evidence="10 11">JCM 19513</strain>
    </source>
</reference>
<feature type="transmembrane region" description="Helical" evidence="8">
    <location>
        <begin position="201"/>
        <end position="220"/>
    </location>
</feature>
<dbReference type="GO" id="GO:0015528">
    <property type="term" value="F:lactose:proton symporter activity"/>
    <property type="evidence" value="ECO:0007669"/>
    <property type="project" value="TreeGrafter"/>
</dbReference>
<keyword evidence="5 8" id="KW-0812">Transmembrane</keyword>
<dbReference type="Pfam" id="PF12832">
    <property type="entry name" value="MFS_1_like"/>
    <property type="match status" value="1"/>
</dbReference>
<feature type="transmembrane region" description="Helical" evidence="8">
    <location>
        <begin position="327"/>
        <end position="351"/>
    </location>
</feature>
<dbReference type="PANTHER" id="PTHR23522">
    <property type="entry name" value="BLL5896 PROTEIN"/>
    <property type="match status" value="1"/>
</dbReference>
<dbReference type="PANTHER" id="PTHR23522:SF10">
    <property type="entry name" value="3-PHENYLPROPIONIC ACID TRANSPORTER-RELATED"/>
    <property type="match status" value="1"/>
</dbReference>
<organism evidence="10 11">
    <name type="scientific">Atopomonas hussainii</name>
    <dbReference type="NCBI Taxonomy" id="1429083"/>
    <lineage>
        <taxon>Bacteria</taxon>
        <taxon>Pseudomonadati</taxon>
        <taxon>Pseudomonadota</taxon>
        <taxon>Gammaproteobacteria</taxon>
        <taxon>Pseudomonadales</taxon>
        <taxon>Pseudomonadaceae</taxon>
        <taxon>Atopomonas</taxon>
    </lineage>
</organism>
<comment type="subcellular location">
    <subcellularLocation>
        <location evidence="1">Cell inner membrane</location>
        <topology evidence="1">Multi-pass membrane protein</topology>
    </subcellularLocation>
</comment>
<dbReference type="PROSITE" id="PS50850">
    <property type="entry name" value="MFS"/>
    <property type="match status" value="1"/>
</dbReference>
<evidence type="ECO:0000313" key="11">
    <source>
        <dbReference type="Proteomes" id="UP000185766"/>
    </source>
</evidence>
<evidence type="ECO:0000256" key="1">
    <source>
        <dbReference type="ARBA" id="ARBA00004429"/>
    </source>
</evidence>